<evidence type="ECO:0000313" key="2">
    <source>
        <dbReference type="EMBL" id="BCU03003.1"/>
    </source>
</evidence>
<evidence type="ECO:0000256" key="1">
    <source>
        <dbReference type="SAM" id="MobiDB-lite"/>
    </source>
</evidence>
<name>A0A811BMG9_9VIRU</name>
<organism evidence="2 3">
    <name type="scientific">Pandoravirus japonicus</name>
    <dbReference type="NCBI Taxonomy" id="2823154"/>
    <lineage>
        <taxon>Viruses</taxon>
        <taxon>Pandoravirus</taxon>
    </lineage>
</organism>
<sequence>MRYHSLRKNRRKKILFFLFASFASRVLRPSFFACFFFFFRRRSHTLLWPAQATRRARTRFMRPEANGQQRGGEVRAHADGAIPSDARR</sequence>
<protein>
    <submittedName>
        <fullName evidence="2">Uncharacterized protein</fullName>
    </submittedName>
</protein>
<evidence type="ECO:0000313" key="3">
    <source>
        <dbReference type="Proteomes" id="UP001253637"/>
    </source>
</evidence>
<reference evidence="2" key="1">
    <citation type="submission" date="2021-04" db="EMBL/GenBank/DDBJ databases">
        <title>Draft Genome Sequence of Pandoravirus japonicus, Isolated from the Sabaishi River of Niigata, Japan.</title>
        <authorList>
            <person name="Hosokawa N."/>
            <person name="Takahashi H."/>
            <person name="Aoki K."/>
            <person name="Takemura M."/>
        </authorList>
    </citation>
    <scope>NUCLEOTIDE SEQUENCE</scope>
</reference>
<dbReference type="Proteomes" id="UP001253637">
    <property type="component" value="Segment"/>
</dbReference>
<proteinExistence type="predicted"/>
<dbReference type="EMBL" id="LC625835">
    <property type="protein sequence ID" value="BCU03003.1"/>
    <property type="molecule type" value="Genomic_DNA"/>
</dbReference>
<accession>A0A811BMG9</accession>
<feature type="region of interest" description="Disordered" evidence="1">
    <location>
        <begin position="61"/>
        <end position="88"/>
    </location>
</feature>